<reference evidence="13 14" key="1">
    <citation type="submission" date="2018-04" db="EMBL/GenBank/DDBJ databases">
        <title>The genome of golden apple snail Pomacea canaliculata provides insight into stress tolerance and invasive adaptation.</title>
        <authorList>
            <person name="Liu C."/>
            <person name="Liu B."/>
            <person name="Ren Y."/>
            <person name="Zhang Y."/>
            <person name="Wang H."/>
            <person name="Li S."/>
            <person name="Jiang F."/>
            <person name="Yin L."/>
            <person name="Zhang G."/>
            <person name="Qian W."/>
            <person name="Fan W."/>
        </authorList>
    </citation>
    <scope>NUCLEOTIDE SEQUENCE [LARGE SCALE GENOMIC DNA]</scope>
    <source>
        <strain evidence="13">SZHN2017</strain>
        <tissue evidence="13">Muscle</tissue>
    </source>
</reference>
<dbReference type="OrthoDB" id="7492809at2759"/>
<keyword evidence="7 10" id="KW-0175">Coiled coil</keyword>
<dbReference type="SUPFAM" id="SSF47473">
    <property type="entry name" value="EF-hand"/>
    <property type="match status" value="1"/>
</dbReference>
<keyword evidence="4" id="KW-0158">Chromosome</keyword>
<feature type="compositionally biased region" description="Acidic residues" evidence="11">
    <location>
        <begin position="603"/>
        <end position="620"/>
    </location>
</feature>
<dbReference type="GO" id="GO:0016605">
    <property type="term" value="C:PML body"/>
    <property type="evidence" value="ECO:0007669"/>
    <property type="project" value="TreeGrafter"/>
</dbReference>
<protein>
    <recommendedName>
        <fullName evidence="12">Daxx histone-binding domain-containing protein</fullName>
    </recommendedName>
</protein>
<dbReference type="STRING" id="400727.A0A2T7NMX3"/>
<evidence type="ECO:0000256" key="9">
    <source>
        <dbReference type="ARBA" id="ARBA00023242"/>
    </source>
</evidence>
<feature type="compositionally biased region" description="Basic and acidic residues" evidence="11">
    <location>
        <begin position="676"/>
        <end position="691"/>
    </location>
</feature>
<feature type="compositionally biased region" description="Basic and acidic residues" evidence="11">
    <location>
        <begin position="708"/>
        <end position="722"/>
    </location>
</feature>
<accession>A0A2T7NMX3</accession>
<feature type="domain" description="Daxx histone-binding" evidence="12">
    <location>
        <begin position="474"/>
        <end position="559"/>
    </location>
</feature>
<dbReference type="GO" id="GO:0006915">
    <property type="term" value="P:apoptotic process"/>
    <property type="evidence" value="ECO:0007669"/>
    <property type="project" value="UniProtKB-KW"/>
</dbReference>
<sequence>MFAGVAIKPALLCKKAQQFEEQPQYNSRRESGITLKMNDSKVQFEEFKNLCARLLRGENLQFLRLIQKRYDSCNEQFLSSPQMQELLKSTSSKLMNDEKHIFIHLRDFLAELKAWAVHSSSSIFNTNGHKRKAPIGSEGIAKRARADDSTTDCSDVEGTAHKTQSLQSGEFSLKEVSQLVGQSLPASNSLLSSPRTCVVNLVDKIHVPNDSLTTNNHRKVTQVILNSKVLNGTASVKSEHKNTFQNCIGLSERSSNNNENGKQLLQNHNSTSLEAARVLNKPKDECISSMDSSDLVADSTVTMESKEETSELSVSDCGRSVLPSNSGDKMCLDDATVLMSAHDMETEEKQENIALTPEGLEESKQAKHVMRLERLLEQLRDKIEQIREAELSLHDLDAEDSSYILEDRLQKKFVKVWKRLCEVTGRMPSTGRPVEKVFKYEGTRYPEVNRKISKFVNRRKIFPDYHDICGIVKKVNARLSLKLNANQVNNISREAFLDVGEALQNRRHKDFISTFRSKQTLEFRSDQDPALFDEDLQRKLNENRRIGMSRLDEVVSKYSNLQFETGEEPKEVPDGSDADRSHKSEDDEEDEEDPREEELRDGETEENKEESEFLVELDLDESYKDCGGNISDGNSKEIGDKTVSSRTMFGNGSTDEDDVPRDIGDNNYELSSQVTDDQKVDNQRKEDHVADDQEIDSQDTYNQATDNQKTDRQETDSQKTNRQETNNQKTQNQETVNEKKRSQKASNQQPAGQSDQSAPGQAGQSEQSAPEQAGQSEQSAPEQAGQSDQSAPGQAGQSDQSAPEQAGKYPGHYISEMYGYFYTHSCNDLIL</sequence>
<gene>
    <name evidence="13" type="ORF">C0Q70_18335</name>
</gene>
<evidence type="ECO:0000256" key="5">
    <source>
        <dbReference type="ARBA" id="ARBA00022490"/>
    </source>
</evidence>
<dbReference type="GO" id="GO:0050681">
    <property type="term" value="F:nuclear androgen receptor binding"/>
    <property type="evidence" value="ECO:0007669"/>
    <property type="project" value="TreeGrafter"/>
</dbReference>
<evidence type="ECO:0000256" key="8">
    <source>
        <dbReference type="ARBA" id="ARBA00023186"/>
    </source>
</evidence>
<evidence type="ECO:0000256" key="2">
    <source>
        <dbReference type="ARBA" id="ARBA00004286"/>
    </source>
</evidence>
<feature type="region of interest" description="Disordered" evidence="11">
    <location>
        <begin position="563"/>
        <end position="810"/>
    </location>
</feature>
<feature type="compositionally biased region" description="Basic and acidic residues" evidence="11">
    <location>
        <begin position="567"/>
        <end position="585"/>
    </location>
</feature>
<dbReference type="InterPro" id="IPR038298">
    <property type="entry name" value="Daxx_N_sf"/>
</dbReference>
<evidence type="ECO:0000256" key="7">
    <source>
        <dbReference type="ARBA" id="ARBA00023054"/>
    </source>
</evidence>
<dbReference type="Gene3D" id="1.10.8.810">
    <property type="entry name" value="Daxx helical bundle domain"/>
    <property type="match status" value="1"/>
</dbReference>
<dbReference type="AlphaFoldDB" id="A0A2T7NMX3"/>
<evidence type="ECO:0000313" key="13">
    <source>
        <dbReference type="EMBL" id="PVD22521.1"/>
    </source>
</evidence>
<dbReference type="GO" id="GO:0006334">
    <property type="term" value="P:nucleosome assembly"/>
    <property type="evidence" value="ECO:0007669"/>
    <property type="project" value="TreeGrafter"/>
</dbReference>
<proteinExistence type="predicted"/>
<evidence type="ECO:0000256" key="11">
    <source>
        <dbReference type="SAM" id="MobiDB-lite"/>
    </source>
</evidence>
<evidence type="ECO:0000256" key="3">
    <source>
        <dbReference type="ARBA" id="ARBA00004496"/>
    </source>
</evidence>
<evidence type="ECO:0000313" key="14">
    <source>
        <dbReference type="Proteomes" id="UP000245119"/>
    </source>
</evidence>
<dbReference type="PANTHER" id="PTHR12766:SF7">
    <property type="entry name" value="DEATH DOMAIN-ASSOCIATED PROTEIN 6"/>
    <property type="match status" value="1"/>
</dbReference>
<dbReference type="Gene3D" id="1.20.58.2170">
    <property type="match status" value="1"/>
</dbReference>
<feature type="compositionally biased region" description="Low complexity" evidence="11">
    <location>
        <begin position="723"/>
        <end position="735"/>
    </location>
</feature>
<evidence type="ECO:0000259" key="12">
    <source>
        <dbReference type="Pfam" id="PF20920"/>
    </source>
</evidence>
<dbReference type="GO" id="GO:0005694">
    <property type="term" value="C:chromosome"/>
    <property type="evidence" value="ECO:0007669"/>
    <property type="project" value="UniProtKB-SubCell"/>
</dbReference>
<keyword evidence="6" id="KW-0053">Apoptosis</keyword>
<dbReference type="GO" id="GO:0003713">
    <property type="term" value="F:transcription coactivator activity"/>
    <property type="evidence" value="ECO:0007669"/>
    <property type="project" value="TreeGrafter"/>
</dbReference>
<dbReference type="Proteomes" id="UP000245119">
    <property type="component" value="Linkage Group LG11"/>
</dbReference>
<keyword evidence="5" id="KW-0963">Cytoplasm</keyword>
<organism evidence="13 14">
    <name type="scientific">Pomacea canaliculata</name>
    <name type="common">Golden apple snail</name>
    <dbReference type="NCBI Taxonomy" id="400727"/>
    <lineage>
        <taxon>Eukaryota</taxon>
        <taxon>Metazoa</taxon>
        <taxon>Spiralia</taxon>
        <taxon>Lophotrochozoa</taxon>
        <taxon>Mollusca</taxon>
        <taxon>Gastropoda</taxon>
        <taxon>Caenogastropoda</taxon>
        <taxon>Architaenioglossa</taxon>
        <taxon>Ampullarioidea</taxon>
        <taxon>Ampullariidae</taxon>
        <taxon>Pomacea</taxon>
    </lineage>
</organism>
<feature type="compositionally biased region" description="Acidic residues" evidence="11">
    <location>
        <begin position="586"/>
        <end position="596"/>
    </location>
</feature>
<comment type="caution">
    <text evidence="13">The sequence shown here is derived from an EMBL/GenBank/DDBJ whole genome shotgun (WGS) entry which is preliminary data.</text>
</comment>
<dbReference type="GO" id="GO:0005737">
    <property type="term" value="C:cytoplasm"/>
    <property type="evidence" value="ECO:0007669"/>
    <property type="project" value="UniProtKB-SubCell"/>
</dbReference>
<dbReference type="InterPro" id="IPR046426">
    <property type="entry name" value="DAXX_histone-bd_sf"/>
</dbReference>
<feature type="coiled-coil region" evidence="10">
    <location>
        <begin position="369"/>
        <end position="399"/>
    </location>
</feature>
<dbReference type="Pfam" id="PF20920">
    <property type="entry name" value="DAXX_hist_bd"/>
    <property type="match status" value="1"/>
</dbReference>
<feature type="compositionally biased region" description="Polar residues" evidence="11">
    <location>
        <begin position="744"/>
        <end position="803"/>
    </location>
</feature>
<dbReference type="EMBL" id="PZQS01000011">
    <property type="protein sequence ID" value="PVD22521.1"/>
    <property type="molecule type" value="Genomic_DNA"/>
</dbReference>
<dbReference type="PANTHER" id="PTHR12766">
    <property type="entry name" value="DEATH DOMAIN-ASSOCIATED PROTEIN 6 DAXX"/>
    <property type="match status" value="1"/>
</dbReference>
<evidence type="ECO:0000256" key="4">
    <source>
        <dbReference type="ARBA" id="ARBA00022454"/>
    </source>
</evidence>
<keyword evidence="8" id="KW-0143">Chaperone</keyword>
<dbReference type="InterPro" id="IPR046378">
    <property type="entry name" value="DAXX_histone-bd"/>
</dbReference>
<dbReference type="GO" id="GO:0042981">
    <property type="term" value="P:regulation of apoptotic process"/>
    <property type="evidence" value="ECO:0007669"/>
    <property type="project" value="TreeGrafter"/>
</dbReference>
<feature type="compositionally biased region" description="Polar residues" evidence="11">
    <location>
        <begin position="642"/>
        <end position="653"/>
    </location>
</feature>
<dbReference type="GO" id="GO:0003714">
    <property type="term" value="F:transcription corepressor activity"/>
    <property type="evidence" value="ECO:0007669"/>
    <property type="project" value="TreeGrafter"/>
</dbReference>
<dbReference type="GO" id="GO:0042393">
    <property type="term" value="F:histone binding"/>
    <property type="evidence" value="ECO:0007669"/>
    <property type="project" value="InterPro"/>
</dbReference>
<evidence type="ECO:0000256" key="6">
    <source>
        <dbReference type="ARBA" id="ARBA00022703"/>
    </source>
</evidence>
<evidence type="ECO:0000256" key="1">
    <source>
        <dbReference type="ARBA" id="ARBA00004123"/>
    </source>
</evidence>
<keyword evidence="9" id="KW-0539">Nucleus</keyword>
<dbReference type="FunFam" id="1.20.58.2170:FF:000001">
    <property type="entry name" value="Death domain-associated protein 6"/>
    <property type="match status" value="1"/>
</dbReference>
<feature type="compositionally biased region" description="Polar residues" evidence="11">
    <location>
        <begin position="698"/>
        <end position="707"/>
    </location>
</feature>
<dbReference type="InterPro" id="IPR011992">
    <property type="entry name" value="EF-hand-dom_pair"/>
</dbReference>
<keyword evidence="14" id="KW-1185">Reference proteome</keyword>
<dbReference type="CDD" id="cd13150">
    <property type="entry name" value="DAXX_histone_binding"/>
    <property type="match status" value="1"/>
</dbReference>
<evidence type="ECO:0000256" key="10">
    <source>
        <dbReference type="SAM" id="Coils"/>
    </source>
</evidence>
<name>A0A2T7NMX3_POMCA</name>
<comment type="subcellular location">
    <subcellularLocation>
        <location evidence="2">Chromosome</location>
    </subcellularLocation>
    <subcellularLocation>
        <location evidence="3">Cytoplasm</location>
    </subcellularLocation>
    <subcellularLocation>
        <location evidence="1">Nucleus</location>
    </subcellularLocation>
</comment>